<gene>
    <name evidence="2" type="ORF">KHQ06_24440</name>
</gene>
<protein>
    <submittedName>
        <fullName evidence="2">Uncharacterized protein</fullName>
    </submittedName>
</protein>
<feature type="region of interest" description="Disordered" evidence="1">
    <location>
        <begin position="1"/>
        <end position="42"/>
    </location>
</feature>
<dbReference type="RefSeq" id="WP_213555544.1">
    <property type="nucleotide sequence ID" value="NZ_JBHZDI010000038.1"/>
</dbReference>
<reference evidence="2 3" key="1">
    <citation type="submission" date="2021-04" db="EMBL/GenBank/DDBJ databases">
        <title>Nocardia tengchongensis.</title>
        <authorList>
            <person name="Zhuang k."/>
            <person name="Ran Y."/>
            <person name="Li W."/>
        </authorList>
    </citation>
    <scope>NUCLEOTIDE SEQUENCE [LARGE SCALE GENOMIC DNA]</scope>
    <source>
        <strain evidence="2 3">CFH S0057</strain>
    </source>
</reference>
<evidence type="ECO:0000313" key="2">
    <source>
        <dbReference type="EMBL" id="QVI19512.1"/>
    </source>
</evidence>
<accession>A0ABX8CJE4</accession>
<keyword evidence="3" id="KW-1185">Reference proteome</keyword>
<dbReference type="Proteomes" id="UP000683310">
    <property type="component" value="Chromosome"/>
</dbReference>
<name>A0ABX8CJE4_9NOCA</name>
<dbReference type="EMBL" id="CP074371">
    <property type="protein sequence ID" value="QVI19512.1"/>
    <property type="molecule type" value="Genomic_DNA"/>
</dbReference>
<sequence length="220" mass="23454">MHANVIHLHRPVSTEPGRFEPDTVTAPTPDRQAPVRSTPLPTTGPYPPLFAVQGAHGGAGATTLAHWWAPAADTGLAWPASPQTTQRVVVAARDCLPGLTAAADRLREWHAGLAPSGVTVLGLVLTPVRPGRVPAAVRRYRRIVADLVDEAIWSIHWHEELLVCDLAQLAQFTPNDPPPSRRADLSSAVPIDVHQAGTAITARIAATRPKTDPDVSGDLQ</sequence>
<evidence type="ECO:0000256" key="1">
    <source>
        <dbReference type="SAM" id="MobiDB-lite"/>
    </source>
</evidence>
<organism evidence="2 3">
    <name type="scientific">Nocardia tengchongensis</name>
    <dbReference type="NCBI Taxonomy" id="2055889"/>
    <lineage>
        <taxon>Bacteria</taxon>
        <taxon>Bacillati</taxon>
        <taxon>Actinomycetota</taxon>
        <taxon>Actinomycetes</taxon>
        <taxon>Mycobacteriales</taxon>
        <taxon>Nocardiaceae</taxon>
        <taxon>Nocardia</taxon>
    </lineage>
</organism>
<proteinExistence type="predicted"/>
<evidence type="ECO:0000313" key="3">
    <source>
        <dbReference type="Proteomes" id="UP000683310"/>
    </source>
</evidence>